<dbReference type="PROSITE" id="PS50104">
    <property type="entry name" value="TIR"/>
    <property type="match status" value="1"/>
</dbReference>
<dbReference type="PANTHER" id="PTHR46270">
    <property type="entry name" value="ARMADILLO-TYPE FOLD-RELATED"/>
    <property type="match status" value="1"/>
</dbReference>
<dbReference type="SUPFAM" id="SSF47769">
    <property type="entry name" value="SAM/Pointed domain"/>
    <property type="match status" value="1"/>
</dbReference>
<gene>
    <name evidence="2" type="ORF">XDN619_LOCUS16306</name>
</gene>
<evidence type="ECO:0000313" key="2">
    <source>
        <dbReference type="EMBL" id="CAF2089448.1"/>
    </source>
</evidence>
<dbReference type="EMBL" id="CAJNRG010006875">
    <property type="protein sequence ID" value="CAF2089448.1"/>
    <property type="molecule type" value="Genomic_DNA"/>
</dbReference>
<accession>A0A816SLF4</accession>
<protein>
    <recommendedName>
        <fullName evidence="1">TIR domain-containing protein</fullName>
    </recommendedName>
</protein>
<comment type="caution">
    <text evidence="2">The sequence shown here is derived from an EMBL/GenBank/DDBJ whole genome shotgun (WGS) entry which is preliminary data.</text>
</comment>
<organism evidence="2 3">
    <name type="scientific">Rotaria magnacalcarata</name>
    <dbReference type="NCBI Taxonomy" id="392030"/>
    <lineage>
        <taxon>Eukaryota</taxon>
        <taxon>Metazoa</taxon>
        <taxon>Spiralia</taxon>
        <taxon>Gnathifera</taxon>
        <taxon>Rotifera</taxon>
        <taxon>Eurotatoria</taxon>
        <taxon>Bdelloidea</taxon>
        <taxon>Philodinida</taxon>
        <taxon>Philodinidae</taxon>
        <taxon>Rotaria</taxon>
    </lineage>
</organism>
<dbReference type="Pfam" id="PF13676">
    <property type="entry name" value="TIR_2"/>
    <property type="match status" value="1"/>
</dbReference>
<dbReference type="InterPro" id="IPR035897">
    <property type="entry name" value="Toll_tir_struct_dom_sf"/>
</dbReference>
<dbReference type="GO" id="GO:0007165">
    <property type="term" value="P:signal transduction"/>
    <property type="evidence" value="ECO:0007669"/>
    <property type="project" value="InterPro"/>
</dbReference>
<dbReference type="PANTHER" id="PTHR46270:SF2">
    <property type="entry name" value="TIR DOMAIN-CONTAINING PROTEIN"/>
    <property type="match status" value="1"/>
</dbReference>
<dbReference type="Proteomes" id="UP000663887">
    <property type="component" value="Unassembled WGS sequence"/>
</dbReference>
<reference evidence="2" key="1">
    <citation type="submission" date="2021-02" db="EMBL/GenBank/DDBJ databases">
        <authorList>
            <person name="Nowell W R."/>
        </authorList>
    </citation>
    <scope>NUCLEOTIDE SEQUENCE</scope>
</reference>
<sequence>MESILDQLVAALYKAHLSTDVLGQIVFLLQQQTDQSVSSFVSSSLPSLLILERWAWELFSQESLEQWAWELFSQESHGWIHEPSYQQLFRTLAIFNEKLIFNCGDIEIETKRSLLFSVTIEQINSIFMHIERSTNDNDPFIAFSSQWLDNYSYFLFDNPLYTSPIIDHIGHHIFNKYVLSKEYKIYLTQLRQSHLSHTIFTTKFLFYIATCSSFFSSFIICEINDLSYTTDEIIQYLSEDYLEIIHVHSYTVASWSKDLLSCITKLIDVIAGCCWWNGEEKTHMEIIFRTEKIAFDHVEDLMRIISHEPFYKQVKKDRSNDETILVGSILTLSILIIRMKNMHLLSRLNATIRNAILSIIETAINDEVVLCGYGVLCEVLTDEELKDLKMADNICNYFLQMLEDAWNQIKKQYKQIPMVLLLKGLQTLSKNDSMQQKIAHSNRIYLLIEMCHEYPIVYDIIWALSFNQDIQQQLRSNSPFICKLTRLSRQPENEQMRKTIDGILWNLELNHENHPIDDKHNKKVFDIMISYSHKEKVLCKQIYDELIKAGYRVWIDFDQMHGNVMDAMAQAIEQSNTVIICMSEQYRKSNYCRAEAQYAFQRERKIVPILLQKQYKPDGWLLFIIGQLLYVDFNKYEFPRAMQMLHKELKVESVVETHAAPVRPKENTVVAHSTAYISPPEILRSSIVSENILEWTQSRVQDWLLGHNLRQLSRLFTDCDGRSLMYLSKYINNCESQQVLKVLEADSLRRINESISLIELSCFHSLMHEHKKRLQSMYSSNT</sequence>
<evidence type="ECO:0000313" key="3">
    <source>
        <dbReference type="Proteomes" id="UP000663887"/>
    </source>
</evidence>
<dbReference type="SUPFAM" id="SSF52200">
    <property type="entry name" value="Toll/Interleukin receptor TIR domain"/>
    <property type="match status" value="1"/>
</dbReference>
<feature type="domain" description="TIR" evidence="1">
    <location>
        <begin position="523"/>
        <end position="653"/>
    </location>
</feature>
<proteinExistence type="predicted"/>
<dbReference type="InterPro" id="IPR013761">
    <property type="entry name" value="SAM/pointed_sf"/>
</dbReference>
<dbReference type="AlphaFoldDB" id="A0A816SLF4"/>
<dbReference type="Gene3D" id="3.40.50.10140">
    <property type="entry name" value="Toll/interleukin-1 receptor homology (TIR) domain"/>
    <property type="match status" value="1"/>
</dbReference>
<dbReference type="InterPro" id="IPR000157">
    <property type="entry name" value="TIR_dom"/>
</dbReference>
<evidence type="ECO:0000259" key="1">
    <source>
        <dbReference type="PROSITE" id="PS50104"/>
    </source>
</evidence>
<name>A0A816SLF4_9BILA</name>